<feature type="transmembrane region" description="Helical" evidence="1">
    <location>
        <begin position="162"/>
        <end position="184"/>
    </location>
</feature>
<reference evidence="2 3" key="1">
    <citation type="submission" date="2019-07" db="EMBL/GenBank/DDBJ databases">
        <title>Whole genome shotgun sequence of Aeromicrobium flavum NBRC 107625.</title>
        <authorList>
            <person name="Hosoyama A."/>
            <person name="Uohara A."/>
            <person name="Ohji S."/>
            <person name="Ichikawa N."/>
        </authorList>
    </citation>
    <scope>NUCLEOTIDE SEQUENCE [LARGE SCALE GENOMIC DNA]</scope>
    <source>
        <strain evidence="2 3">NBRC 107625</strain>
    </source>
</reference>
<evidence type="ECO:0000313" key="2">
    <source>
        <dbReference type="EMBL" id="GEO88484.1"/>
    </source>
</evidence>
<keyword evidence="1" id="KW-1133">Transmembrane helix</keyword>
<feature type="transmembrane region" description="Helical" evidence="1">
    <location>
        <begin position="47"/>
        <end position="67"/>
    </location>
</feature>
<keyword evidence="1" id="KW-0472">Membrane</keyword>
<sequence>MPWRRVLSFGALPILSALAPLLAVPSITSHLGADGWSAIAIGQSLGFVVLAITTGGWGTLGPSLLAAEEDRPTLYRASLTARTLIGLPLTALFAGVAATLAPEDHRRTAAVMVVGVAAWSFGPLWYFISIGSARWVALLDAGPKVLAALVASVLIRDTSDELVYPVAMITVATVSAAAGAVMLARGGQGIAWSRAKRFIAQDAHLSLARVSTAAYVGLSVPLVALLAPSAVPAFAAADRLRLLASNALVSVAAGLQSWVFVDGVPSLRRQRQGVAVMSALGVIAAVVLVAGRPALERHLFSGVTGLTTGLVAAHAVALVAIGAAAGLVLQVLAPLGRTKAMAMSSHLGAAVGLPTVVALSVAHQSLGASVAIALTEWIVLLALVLAALRRRPSPTVPA</sequence>
<evidence type="ECO:0000313" key="3">
    <source>
        <dbReference type="Proteomes" id="UP000321769"/>
    </source>
</evidence>
<feature type="transmembrane region" description="Helical" evidence="1">
    <location>
        <begin position="311"/>
        <end position="333"/>
    </location>
</feature>
<feature type="transmembrane region" description="Helical" evidence="1">
    <location>
        <begin position="240"/>
        <end position="261"/>
    </location>
</feature>
<name>A0A512HSQ3_9ACTN</name>
<dbReference type="AlphaFoldDB" id="A0A512HSQ3"/>
<feature type="transmembrane region" description="Helical" evidence="1">
    <location>
        <begin position="107"/>
        <end position="128"/>
    </location>
</feature>
<feature type="transmembrane region" description="Helical" evidence="1">
    <location>
        <begin position="368"/>
        <end position="388"/>
    </location>
</feature>
<organism evidence="2 3">
    <name type="scientific">Aeromicrobium flavum</name>
    <dbReference type="NCBI Taxonomy" id="416568"/>
    <lineage>
        <taxon>Bacteria</taxon>
        <taxon>Bacillati</taxon>
        <taxon>Actinomycetota</taxon>
        <taxon>Actinomycetes</taxon>
        <taxon>Propionibacteriales</taxon>
        <taxon>Nocardioidaceae</taxon>
        <taxon>Aeromicrobium</taxon>
    </lineage>
</organism>
<gene>
    <name evidence="2" type="ORF">AFL01nite_08110</name>
</gene>
<evidence type="ECO:0000256" key="1">
    <source>
        <dbReference type="SAM" id="Phobius"/>
    </source>
</evidence>
<feature type="transmembrane region" description="Helical" evidence="1">
    <location>
        <begin position="205"/>
        <end position="228"/>
    </location>
</feature>
<feature type="transmembrane region" description="Helical" evidence="1">
    <location>
        <begin position="135"/>
        <end position="156"/>
    </location>
</feature>
<accession>A0A512HSQ3</accession>
<protein>
    <submittedName>
        <fullName evidence="2">Uncharacterized protein</fullName>
    </submittedName>
</protein>
<feature type="transmembrane region" description="Helical" evidence="1">
    <location>
        <begin position="273"/>
        <end position="291"/>
    </location>
</feature>
<keyword evidence="1" id="KW-0812">Transmembrane</keyword>
<comment type="caution">
    <text evidence="2">The sequence shown here is derived from an EMBL/GenBank/DDBJ whole genome shotgun (WGS) entry which is preliminary data.</text>
</comment>
<proteinExistence type="predicted"/>
<keyword evidence="3" id="KW-1185">Reference proteome</keyword>
<dbReference type="Proteomes" id="UP000321769">
    <property type="component" value="Unassembled WGS sequence"/>
</dbReference>
<feature type="transmembrane region" description="Helical" evidence="1">
    <location>
        <begin position="345"/>
        <end position="362"/>
    </location>
</feature>
<feature type="transmembrane region" description="Helical" evidence="1">
    <location>
        <begin position="79"/>
        <end position="101"/>
    </location>
</feature>
<dbReference type="EMBL" id="BJZQ01000002">
    <property type="protein sequence ID" value="GEO88484.1"/>
    <property type="molecule type" value="Genomic_DNA"/>
</dbReference>